<protein>
    <submittedName>
        <fullName evidence="1">Uncharacterized protein</fullName>
    </submittedName>
</protein>
<keyword evidence="2" id="KW-1185">Reference proteome</keyword>
<dbReference type="AlphaFoldDB" id="A0A5N4EG05"/>
<gene>
    <name evidence="1" type="ORF">Cadr_000001456</name>
</gene>
<dbReference type="Proteomes" id="UP000299084">
    <property type="component" value="Unassembled WGS sequence"/>
</dbReference>
<reference evidence="1 2" key="1">
    <citation type="journal article" date="2019" name="Mol. Ecol. Resour.">
        <title>Improving Illumina assemblies with Hi-C and long reads: an example with the North African dromedary.</title>
        <authorList>
            <person name="Elbers J.P."/>
            <person name="Rogers M.F."/>
            <person name="Perelman P.L."/>
            <person name="Proskuryakova A.A."/>
            <person name="Serdyukova N.A."/>
            <person name="Johnson W.E."/>
            <person name="Horin P."/>
            <person name="Corander J."/>
            <person name="Murphy D."/>
            <person name="Burger P.A."/>
        </authorList>
    </citation>
    <scope>NUCLEOTIDE SEQUENCE [LARGE SCALE GENOMIC DNA]</scope>
    <source>
        <strain evidence="1">Drom800</strain>
        <tissue evidence="1">Blood</tissue>
    </source>
</reference>
<evidence type="ECO:0000313" key="2">
    <source>
        <dbReference type="Proteomes" id="UP000299084"/>
    </source>
</evidence>
<name>A0A5N4EG05_CAMDR</name>
<proteinExistence type="predicted"/>
<evidence type="ECO:0000313" key="1">
    <source>
        <dbReference type="EMBL" id="KAB1282433.1"/>
    </source>
</evidence>
<organism evidence="1 2">
    <name type="scientific">Camelus dromedarius</name>
    <name type="common">Dromedary</name>
    <name type="synonym">Arabian camel</name>
    <dbReference type="NCBI Taxonomy" id="9838"/>
    <lineage>
        <taxon>Eukaryota</taxon>
        <taxon>Metazoa</taxon>
        <taxon>Chordata</taxon>
        <taxon>Craniata</taxon>
        <taxon>Vertebrata</taxon>
        <taxon>Euteleostomi</taxon>
        <taxon>Mammalia</taxon>
        <taxon>Eutheria</taxon>
        <taxon>Laurasiatheria</taxon>
        <taxon>Artiodactyla</taxon>
        <taxon>Tylopoda</taxon>
        <taxon>Camelidae</taxon>
        <taxon>Camelus</taxon>
    </lineage>
</organism>
<dbReference type="EMBL" id="JWIN03000002">
    <property type="protein sequence ID" value="KAB1282433.1"/>
    <property type="molecule type" value="Genomic_DNA"/>
</dbReference>
<sequence>MRIKKPAPTILMKYNRLRKEFLKHFMMENWEAEKSMHRNAWPKGVVGKTGERILPLKDDYRAVGKHFRNHVILQARPAHQKTQKLINTLFTVWEDRPHHFAELENEATKLEAQSLLNDLKV</sequence>
<accession>A0A5N4EG05</accession>
<comment type="caution">
    <text evidence="1">The sequence shown here is derived from an EMBL/GenBank/DDBJ whole genome shotgun (WGS) entry which is preliminary data.</text>
</comment>